<keyword evidence="7" id="KW-1185">Reference proteome</keyword>
<dbReference type="OrthoDB" id="3394858at2"/>
<dbReference type="Pfam" id="PF02814">
    <property type="entry name" value="UreE_N"/>
    <property type="match status" value="1"/>
</dbReference>
<dbReference type="Gene3D" id="2.60.260.20">
    <property type="entry name" value="Urease metallochaperone UreE, N-terminal domain"/>
    <property type="match status" value="1"/>
</dbReference>
<dbReference type="InterPro" id="IPR012406">
    <property type="entry name" value="UreE"/>
</dbReference>
<dbReference type="Proteomes" id="UP000199406">
    <property type="component" value="Unassembled WGS sequence"/>
</dbReference>
<dbReference type="GO" id="GO:0065003">
    <property type="term" value="P:protein-containing complex assembly"/>
    <property type="evidence" value="ECO:0007669"/>
    <property type="project" value="InterPro"/>
</dbReference>
<protein>
    <submittedName>
        <fullName evidence="6">Urease accessory protein</fullName>
    </submittedName>
</protein>
<evidence type="ECO:0000256" key="1">
    <source>
        <dbReference type="ARBA" id="ARBA00004496"/>
    </source>
</evidence>
<proteinExistence type="predicted"/>
<dbReference type="InterPro" id="IPR004029">
    <property type="entry name" value="UreE_N"/>
</dbReference>
<comment type="subcellular location">
    <subcellularLocation>
        <location evidence="1">Cytoplasm</location>
    </subcellularLocation>
</comment>
<dbReference type="Pfam" id="PF05194">
    <property type="entry name" value="UreE_C"/>
    <property type="match status" value="1"/>
</dbReference>
<evidence type="ECO:0000313" key="6">
    <source>
        <dbReference type="EMBL" id="SDF64052.1"/>
    </source>
</evidence>
<dbReference type="AlphaFoldDB" id="A0A1G7MQM6"/>
<dbReference type="EMBL" id="FNBT01000005">
    <property type="protein sequence ID" value="SDF64052.1"/>
    <property type="molecule type" value="Genomic_DNA"/>
</dbReference>
<keyword evidence="4" id="KW-0143">Chaperone</keyword>
<evidence type="ECO:0000256" key="2">
    <source>
        <dbReference type="ARBA" id="ARBA00022490"/>
    </source>
</evidence>
<evidence type="ECO:0000256" key="4">
    <source>
        <dbReference type="ARBA" id="ARBA00023186"/>
    </source>
</evidence>
<dbReference type="GO" id="GO:0006457">
    <property type="term" value="P:protein folding"/>
    <property type="evidence" value="ECO:0007669"/>
    <property type="project" value="InterPro"/>
</dbReference>
<dbReference type="SMART" id="SM00988">
    <property type="entry name" value="UreE_N"/>
    <property type="match status" value="1"/>
</dbReference>
<dbReference type="InterPro" id="IPR007864">
    <property type="entry name" value="UreE_C_dom"/>
</dbReference>
<feature type="domain" description="UreE urease accessory N-terminal" evidence="5">
    <location>
        <begin position="6"/>
        <end position="69"/>
    </location>
</feature>
<dbReference type="STRING" id="1550231.SAMN05660662_2872"/>
<evidence type="ECO:0000256" key="3">
    <source>
        <dbReference type="ARBA" id="ARBA00022596"/>
    </source>
</evidence>
<accession>A0A1G7MQM6</accession>
<reference evidence="7" key="1">
    <citation type="submission" date="2016-10" db="EMBL/GenBank/DDBJ databases">
        <authorList>
            <person name="Varghese N."/>
            <person name="Submissions S."/>
        </authorList>
    </citation>
    <scope>NUCLEOTIDE SEQUENCE [LARGE SCALE GENOMIC DNA]</scope>
    <source>
        <strain evidence="7">DSM 44268</strain>
    </source>
</reference>
<sequence length="170" mass="17994">MEVTAILGFVTDDAFAGRAVDPVDVPWGDARKHRQALRTAGGRDVVVRLPRGSFLADGAVLVEDGATVVVVRRPAEDAIVLPFADNTGADAVRRALLLGYLLGNQHAPLEVSATELRTPLLTGPGTARKLLEDLHLHGRVDTVALAAHGWTNTSADHHGQSATHGHHHAP</sequence>
<dbReference type="InterPro" id="IPR036118">
    <property type="entry name" value="UreE_N_sf"/>
</dbReference>
<gene>
    <name evidence="6" type="ORF">SAMN05660662_2872</name>
</gene>
<evidence type="ECO:0000259" key="5">
    <source>
        <dbReference type="SMART" id="SM00988"/>
    </source>
</evidence>
<evidence type="ECO:0000313" key="7">
    <source>
        <dbReference type="Proteomes" id="UP000199406"/>
    </source>
</evidence>
<keyword evidence="2" id="KW-0963">Cytoplasm</keyword>
<dbReference type="GO" id="GO:0005737">
    <property type="term" value="C:cytoplasm"/>
    <property type="evidence" value="ECO:0007669"/>
    <property type="project" value="UniProtKB-SubCell"/>
</dbReference>
<dbReference type="GO" id="GO:0019627">
    <property type="term" value="P:urea metabolic process"/>
    <property type="evidence" value="ECO:0007669"/>
    <property type="project" value="InterPro"/>
</dbReference>
<dbReference type="PIRSF" id="PIRSF036402">
    <property type="entry name" value="Ureas_acces_UreE"/>
    <property type="match status" value="1"/>
</dbReference>
<organism evidence="6 7">
    <name type="scientific">Blastococcus aurantiacus</name>
    <dbReference type="NCBI Taxonomy" id="1550231"/>
    <lineage>
        <taxon>Bacteria</taxon>
        <taxon>Bacillati</taxon>
        <taxon>Actinomycetota</taxon>
        <taxon>Actinomycetes</taxon>
        <taxon>Geodermatophilales</taxon>
        <taxon>Geodermatophilaceae</taxon>
        <taxon>Blastococcus</taxon>
    </lineage>
</organism>
<dbReference type="RefSeq" id="WP_091767846.1">
    <property type="nucleotide sequence ID" value="NZ_FNBT01000005.1"/>
</dbReference>
<keyword evidence="3" id="KW-0533">Nickel</keyword>
<dbReference type="SUPFAM" id="SSF69287">
    <property type="entry name" value="Urease metallochaperone UreE, N-terminal domain"/>
    <property type="match status" value="1"/>
</dbReference>
<dbReference type="GO" id="GO:0016151">
    <property type="term" value="F:nickel cation binding"/>
    <property type="evidence" value="ECO:0007669"/>
    <property type="project" value="InterPro"/>
</dbReference>
<name>A0A1G7MQM6_9ACTN</name>